<keyword evidence="8 12" id="KW-0862">Zinc</keyword>
<reference evidence="16" key="1">
    <citation type="submission" date="2020-04" db="EMBL/GenBank/DDBJ databases">
        <authorList>
            <person name="Zhang T."/>
        </authorList>
    </citation>
    <scope>NUCLEOTIDE SEQUENCE</scope>
    <source>
        <strain evidence="16">HKST-UBA09</strain>
    </source>
</reference>
<dbReference type="Pfam" id="PF13155">
    <property type="entry name" value="Toprim_2"/>
    <property type="match status" value="1"/>
</dbReference>
<evidence type="ECO:0000256" key="1">
    <source>
        <dbReference type="ARBA" id="ARBA00022478"/>
    </source>
</evidence>
<keyword evidence="7 12" id="KW-0863">Zinc-finger</keyword>
<dbReference type="InterPro" id="IPR030846">
    <property type="entry name" value="DnaG_bac"/>
</dbReference>
<dbReference type="Gene3D" id="3.40.1360.10">
    <property type="match status" value="1"/>
</dbReference>
<keyword evidence="4 12" id="KW-0548">Nucleotidyltransferase</keyword>
<dbReference type="SMART" id="SM00400">
    <property type="entry name" value="ZnF_CHCC"/>
    <property type="match status" value="1"/>
</dbReference>
<comment type="domain">
    <text evidence="12">Contains an N-terminal zinc-binding domain, a central core domain that contains the primase activity, and a C-terminal DnaB-binding domain.</text>
</comment>
<dbReference type="SUPFAM" id="SSF56731">
    <property type="entry name" value="DNA primase core"/>
    <property type="match status" value="1"/>
</dbReference>
<protein>
    <recommendedName>
        <fullName evidence="12 13">DNA primase</fullName>
        <ecNumber evidence="12">2.7.7.101</ecNumber>
    </recommendedName>
</protein>
<keyword evidence="2 12" id="KW-0639">Primosome</keyword>
<dbReference type="GO" id="GO:0003677">
    <property type="term" value="F:DNA binding"/>
    <property type="evidence" value="ECO:0007669"/>
    <property type="project" value="UniProtKB-KW"/>
</dbReference>
<keyword evidence="9" id="KW-0460">Magnesium</keyword>
<dbReference type="InterPro" id="IPR019475">
    <property type="entry name" value="DNA_primase_DnaB-bd"/>
</dbReference>
<evidence type="ECO:0000259" key="15">
    <source>
        <dbReference type="PROSITE" id="PS50880"/>
    </source>
</evidence>
<dbReference type="SUPFAM" id="SSF57783">
    <property type="entry name" value="Zinc beta-ribbon"/>
    <property type="match status" value="1"/>
</dbReference>
<evidence type="ECO:0000256" key="5">
    <source>
        <dbReference type="ARBA" id="ARBA00022705"/>
    </source>
</evidence>
<evidence type="ECO:0000313" key="17">
    <source>
        <dbReference type="Proteomes" id="UP000714915"/>
    </source>
</evidence>
<comment type="function">
    <text evidence="12 13">RNA polymerase that catalyzes the synthesis of short RNA molecules used as primers for DNA polymerase during DNA replication.</text>
</comment>
<keyword evidence="5 12" id="KW-0235">DNA replication</keyword>
<dbReference type="InterPro" id="IPR006171">
    <property type="entry name" value="TOPRIM_dom"/>
</dbReference>
<evidence type="ECO:0000313" key="16">
    <source>
        <dbReference type="EMBL" id="MCA9387279.1"/>
    </source>
</evidence>
<dbReference type="GO" id="GO:0005737">
    <property type="term" value="C:cytoplasm"/>
    <property type="evidence" value="ECO:0007669"/>
    <property type="project" value="TreeGrafter"/>
</dbReference>
<dbReference type="InterPro" id="IPR037068">
    <property type="entry name" value="DNA_primase_core_N_sf"/>
</dbReference>
<keyword evidence="11 12" id="KW-0804">Transcription</keyword>
<gene>
    <name evidence="12" type="primary">dnaG</name>
    <name evidence="16" type="ORF">KC669_04565</name>
</gene>
<evidence type="ECO:0000256" key="6">
    <source>
        <dbReference type="ARBA" id="ARBA00022723"/>
    </source>
</evidence>
<dbReference type="AlphaFoldDB" id="A0A955RLP1"/>
<dbReference type="Proteomes" id="UP000714915">
    <property type="component" value="Unassembled WGS sequence"/>
</dbReference>
<dbReference type="PIRSF" id="PIRSF002811">
    <property type="entry name" value="DnaG"/>
    <property type="match status" value="1"/>
</dbReference>
<name>A0A955RLP1_9BACT</name>
<dbReference type="GO" id="GO:0000428">
    <property type="term" value="C:DNA-directed RNA polymerase complex"/>
    <property type="evidence" value="ECO:0007669"/>
    <property type="project" value="UniProtKB-KW"/>
</dbReference>
<evidence type="ECO:0000256" key="13">
    <source>
        <dbReference type="PIRNR" id="PIRNR002811"/>
    </source>
</evidence>
<keyword evidence="1 12" id="KW-0240">DNA-directed RNA polymerase</keyword>
<dbReference type="InterPro" id="IPR002694">
    <property type="entry name" value="Znf_CHC2"/>
</dbReference>
<evidence type="ECO:0000256" key="4">
    <source>
        <dbReference type="ARBA" id="ARBA00022695"/>
    </source>
</evidence>
<comment type="catalytic activity">
    <reaction evidence="12">
        <text>ssDNA + n NTP = ssDNA/pppN(pN)n-1 hybrid + (n-1) diphosphate.</text>
        <dbReference type="EC" id="2.7.7.101"/>
    </reaction>
</comment>
<dbReference type="Pfam" id="PF08275">
    <property type="entry name" value="DNAG_N"/>
    <property type="match status" value="1"/>
</dbReference>
<dbReference type="EMBL" id="JAGQLF010000078">
    <property type="protein sequence ID" value="MCA9387279.1"/>
    <property type="molecule type" value="Genomic_DNA"/>
</dbReference>
<sequence length="572" mass="65392">MSDVERVKQALSITEVVGSYVELKNAGSNFRGLCPFHNEKTPSFMVNPTLQIYKCFGCGKGGDAISFIQEIERLSFPEALKKGAEMAGITLENDFKKDPKKEEEENRAYKAHELAAKYYNHILTTHKMGEPGRKYAQSRGLTSKEIQKFQFGFAPKNYTNLKNFLNKKNFKDDELIKFGLLAEQKGKVIDKFRNRLLQPIFSESGEIIGFSGKYIKKSEYAPKYLNSPETVIFSKNENLYSLYHAKESIRKNKFLILVEGNLDVVSSHRVGVENIVAPLGTAFTKQQAKRIKRYTDTVYFCFDSDSAGTTALIRSIPYLEDLDISHKVINLGEFQDSDEVINKDPNKWSELIESAEDTINYLKQKLAIGIDLGTVSGKKSFQQKIIPILKCIKDQTSREHYIKDISLLLETNQENIQNLVNNSKVSFDDLSKELPSVEINQPKVSSEFYLLALIIQNEFIEILATFPDNMLSNDSLNTIITKLSTTHASDLETNLKTLNSDEKLAEVLQLVLTYDVSAIQHPEEEIDRLYTRIYKKYLQSEILRLRKEIALKENSEELLIKLKEYTEELRNL</sequence>
<comment type="similarity">
    <text evidence="12 13">Belongs to the DnaG primase family.</text>
</comment>
<dbReference type="CDD" id="cd03364">
    <property type="entry name" value="TOPRIM_DnaG_primases"/>
    <property type="match status" value="1"/>
</dbReference>
<dbReference type="Gene3D" id="3.90.980.10">
    <property type="entry name" value="DNA primase, catalytic core, N-terminal domain"/>
    <property type="match status" value="1"/>
</dbReference>
<dbReference type="InterPro" id="IPR006295">
    <property type="entry name" value="DNA_primase_DnaG"/>
</dbReference>
<keyword evidence="10 12" id="KW-0238">DNA-binding</keyword>
<dbReference type="PANTHER" id="PTHR30313">
    <property type="entry name" value="DNA PRIMASE"/>
    <property type="match status" value="1"/>
</dbReference>
<dbReference type="GO" id="GO:1990077">
    <property type="term" value="C:primosome complex"/>
    <property type="evidence" value="ECO:0007669"/>
    <property type="project" value="UniProtKB-KW"/>
</dbReference>
<keyword evidence="3 12" id="KW-0808">Transferase</keyword>
<dbReference type="SMART" id="SM00493">
    <property type="entry name" value="TOPRIM"/>
    <property type="match status" value="1"/>
</dbReference>
<dbReference type="InterPro" id="IPR050219">
    <property type="entry name" value="DnaG_primase"/>
</dbReference>
<accession>A0A955RLP1</accession>
<dbReference type="Pfam" id="PF01807">
    <property type="entry name" value="Zn_ribbon_DnaG"/>
    <property type="match status" value="1"/>
</dbReference>
<evidence type="ECO:0000256" key="2">
    <source>
        <dbReference type="ARBA" id="ARBA00022515"/>
    </source>
</evidence>
<dbReference type="GO" id="GO:0003899">
    <property type="term" value="F:DNA-directed RNA polymerase activity"/>
    <property type="evidence" value="ECO:0007669"/>
    <property type="project" value="UniProtKB-UniRule"/>
</dbReference>
<evidence type="ECO:0000256" key="3">
    <source>
        <dbReference type="ARBA" id="ARBA00022679"/>
    </source>
</evidence>
<dbReference type="Gene3D" id="3.90.580.10">
    <property type="entry name" value="Zinc finger, CHC2-type domain"/>
    <property type="match status" value="1"/>
</dbReference>
<keyword evidence="6 12" id="KW-0479">Metal-binding</keyword>
<dbReference type="EC" id="2.7.7.101" evidence="12"/>
<dbReference type="Pfam" id="PF10410">
    <property type="entry name" value="DnaB_bind"/>
    <property type="match status" value="1"/>
</dbReference>
<dbReference type="GO" id="GO:0008270">
    <property type="term" value="F:zinc ion binding"/>
    <property type="evidence" value="ECO:0007669"/>
    <property type="project" value="UniProtKB-UniRule"/>
</dbReference>
<comment type="cofactor">
    <cofactor evidence="12 13 14">
        <name>Zn(2+)</name>
        <dbReference type="ChEBI" id="CHEBI:29105"/>
    </cofactor>
    <text evidence="12 13 14">Binds 1 zinc ion per monomer.</text>
</comment>
<dbReference type="HAMAP" id="MF_00974">
    <property type="entry name" value="DNA_primase_DnaG"/>
    <property type="match status" value="1"/>
</dbReference>
<dbReference type="NCBIfam" id="TIGR01391">
    <property type="entry name" value="dnaG"/>
    <property type="match status" value="1"/>
</dbReference>
<feature type="zinc finger region" description="CHC2-type" evidence="12 14">
    <location>
        <begin position="34"/>
        <end position="58"/>
    </location>
</feature>
<dbReference type="GO" id="GO:0006269">
    <property type="term" value="P:DNA replication, synthesis of primer"/>
    <property type="evidence" value="ECO:0007669"/>
    <property type="project" value="UniProtKB-UniRule"/>
</dbReference>
<organism evidence="16 17">
    <name type="scientific">Candidatus Dojkabacteria bacterium</name>
    <dbReference type="NCBI Taxonomy" id="2099670"/>
    <lineage>
        <taxon>Bacteria</taxon>
        <taxon>Candidatus Dojkabacteria</taxon>
    </lineage>
</organism>
<dbReference type="FunFam" id="3.90.580.10:FF:000001">
    <property type="entry name" value="DNA primase"/>
    <property type="match status" value="1"/>
</dbReference>
<evidence type="ECO:0000256" key="9">
    <source>
        <dbReference type="ARBA" id="ARBA00022842"/>
    </source>
</evidence>
<dbReference type="InterPro" id="IPR013264">
    <property type="entry name" value="DNAG_N"/>
</dbReference>
<reference evidence="16" key="2">
    <citation type="journal article" date="2021" name="Microbiome">
        <title>Successional dynamics and alternative stable states in a saline activated sludge microbial community over 9 years.</title>
        <authorList>
            <person name="Wang Y."/>
            <person name="Ye J."/>
            <person name="Ju F."/>
            <person name="Liu L."/>
            <person name="Boyd J.A."/>
            <person name="Deng Y."/>
            <person name="Parks D.H."/>
            <person name="Jiang X."/>
            <person name="Yin X."/>
            <person name="Woodcroft B.J."/>
            <person name="Tyson G.W."/>
            <person name="Hugenholtz P."/>
            <person name="Polz M.F."/>
            <person name="Zhang T."/>
        </authorList>
    </citation>
    <scope>NUCLEOTIDE SEQUENCE</scope>
    <source>
        <strain evidence="16">HKST-UBA09</strain>
    </source>
</reference>
<feature type="domain" description="Toprim" evidence="15">
    <location>
        <begin position="253"/>
        <end position="334"/>
    </location>
</feature>
<dbReference type="InterPro" id="IPR034151">
    <property type="entry name" value="TOPRIM_DnaG_bac"/>
</dbReference>
<comment type="subunit">
    <text evidence="12">Monomer. Interacts with DnaB.</text>
</comment>
<comment type="caution">
    <text evidence="16">The sequence shown here is derived from an EMBL/GenBank/DDBJ whole genome shotgun (WGS) entry which is preliminary data.</text>
</comment>
<evidence type="ECO:0000256" key="10">
    <source>
        <dbReference type="ARBA" id="ARBA00023125"/>
    </source>
</evidence>
<evidence type="ECO:0000256" key="7">
    <source>
        <dbReference type="ARBA" id="ARBA00022771"/>
    </source>
</evidence>
<evidence type="ECO:0000256" key="14">
    <source>
        <dbReference type="PIRSR" id="PIRSR002811-1"/>
    </source>
</evidence>
<dbReference type="PROSITE" id="PS50880">
    <property type="entry name" value="TOPRIM"/>
    <property type="match status" value="1"/>
</dbReference>
<evidence type="ECO:0000256" key="12">
    <source>
        <dbReference type="HAMAP-Rule" id="MF_00974"/>
    </source>
</evidence>
<dbReference type="InterPro" id="IPR036977">
    <property type="entry name" value="DNA_primase_Znf_CHC2"/>
</dbReference>
<evidence type="ECO:0000256" key="8">
    <source>
        <dbReference type="ARBA" id="ARBA00022833"/>
    </source>
</evidence>
<dbReference type="PANTHER" id="PTHR30313:SF2">
    <property type="entry name" value="DNA PRIMASE"/>
    <property type="match status" value="1"/>
</dbReference>
<proteinExistence type="inferred from homology"/>
<evidence type="ECO:0000256" key="11">
    <source>
        <dbReference type="ARBA" id="ARBA00023163"/>
    </source>
</evidence>